<evidence type="ECO:0000256" key="2">
    <source>
        <dbReference type="ARBA" id="ARBA00022490"/>
    </source>
</evidence>
<dbReference type="AlphaFoldDB" id="A0ABD1E7E6"/>
<comment type="subcellular location">
    <subcellularLocation>
        <location evidence="1">Cytoplasm</location>
        <location evidence="1">Cytoskeleton</location>
        <location evidence="1">Spindle</location>
    </subcellularLocation>
</comment>
<evidence type="ECO:0000313" key="7">
    <source>
        <dbReference type="Proteomes" id="UP001566132"/>
    </source>
</evidence>
<feature type="domain" description="SHC SH2" evidence="5">
    <location>
        <begin position="14"/>
        <end position="243"/>
    </location>
</feature>
<keyword evidence="7" id="KW-1185">Reference proteome</keyword>
<keyword evidence="3" id="KW-0206">Cytoskeleton</keyword>
<evidence type="ECO:0000259" key="4">
    <source>
        <dbReference type="Pfam" id="PF13229"/>
    </source>
</evidence>
<proteinExistence type="predicted"/>
<protein>
    <submittedName>
        <fullName evidence="6">Uncharacterized protein</fullName>
    </submittedName>
</protein>
<gene>
    <name evidence="6" type="ORF">ABEB36_013264</name>
</gene>
<feature type="domain" description="Right handed beta helix" evidence="4">
    <location>
        <begin position="363"/>
        <end position="477"/>
    </location>
</feature>
<dbReference type="Proteomes" id="UP001566132">
    <property type="component" value="Unassembled WGS sequence"/>
</dbReference>
<sequence>MDQVIIFDKSLQVRLEEYKKVFYGSDPLPYSKIKNDWSYYLELVMDPNGWQAVWKIPRVKCEKLQIPFPSMVLVYVIQVYFPNLTAKVQILSVPVDVHIHDKHFVPLDQLWATKIQDKTIGLNMNMTADALDMYRFFYIYLVMPWDEDEDSADWKTEHLTTRLRFYYDLRNGKIPPAVCEHVFSLLNEARRISSKREALINKCENWDSDTELEDSQFDEIAELNVRLIEIQNEISLLENELFRKVILKRQQVSGTIELNDKPGIVMICNEDTTENYINLLQLVQELYKNQPIKIRPNLMARLDSSIEKDTILLAPGTHTIKFEGALLKSIFINGLGSPHQVQIASMAENVMLDCLGHLIEMENITFNCQTTQCAILVRTGKVKLTNCKLIGNTSSSTHNGILVLKGAALELISCELVGFFTAVIGNSGAEIIMSNCTLKEAFYGVKVHDDCKLTIRSSVICDCKEYGILVETERKLYQENCSGSFDILKSVPNMRLESLQGEKNQKGDAIVETFQIEAMKDLFEFPDFGTIMDESVESDFQQDEINSTVIENRI</sequence>
<dbReference type="GO" id="GO:0005819">
    <property type="term" value="C:spindle"/>
    <property type="evidence" value="ECO:0007669"/>
    <property type="project" value="UniProtKB-SubCell"/>
</dbReference>
<reference evidence="6 7" key="1">
    <citation type="submission" date="2024-05" db="EMBL/GenBank/DDBJ databases">
        <title>Genetic variation in Jamaican populations of the coffee berry borer (Hypothenemus hampei).</title>
        <authorList>
            <person name="Errbii M."/>
            <person name="Myrie A."/>
        </authorList>
    </citation>
    <scope>NUCLEOTIDE SEQUENCE [LARGE SCALE GENOMIC DNA]</scope>
    <source>
        <strain evidence="6">JA-Hopewell-2020-01-JO</strain>
        <tissue evidence="6">Whole body</tissue>
    </source>
</reference>
<keyword evidence="2" id="KW-0963">Cytoplasm</keyword>
<dbReference type="Pfam" id="PF23762">
    <property type="entry name" value="SHCBP_N"/>
    <property type="match status" value="1"/>
</dbReference>
<dbReference type="InterPro" id="IPR011050">
    <property type="entry name" value="Pectin_lyase_fold/virulence"/>
</dbReference>
<comment type="caution">
    <text evidence="6">The sequence shown here is derived from an EMBL/GenBank/DDBJ whole genome shotgun (WGS) entry which is preliminary data.</text>
</comment>
<evidence type="ECO:0000256" key="3">
    <source>
        <dbReference type="ARBA" id="ARBA00023212"/>
    </source>
</evidence>
<dbReference type="InterPro" id="IPR039448">
    <property type="entry name" value="Beta_helix"/>
</dbReference>
<dbReference type="InterPro" id="IPR057508">
    <property type="entry name" value="SHCBP-like_N"/>
</dbReference>
<accession>A0ABD1E7E6</accession>
<evidence type="ECO:0000259" key="5">
    <source>
        <dbReference type="Pfam" id="PF23762"/>
    </source>
</evidence>
<dbReference type="EMBL" id="JBDJPC010000010">
    <property type="protein sequence ID" value="KAL1490598.1"/>
    <property type="molecule type" value="Genomic_DNA"/>
</dbReference>
<organism evidence="6 7">
    <name type="scientific">Hypothenemus hampei</name>
    <name type="common">Coffee berry borer</name>
    <dbReference type="NCBI Taxonomy" id="57062"/>
    <lineage>
        <taxon>Eukaryota</taxon>
        <taxon>Metazoa</taxon>
        <taxon>Ecdysozoa</taxon>
        <taxon>Arthropoda</taxon>
        <taxon>Hexapoda</taxon>
        <taxon>Insecta</taxon>
        <taxon>Pterygota</taxon>
        <taxon>Neoptera</taxon>
        <taxon>Endopterygota</taxon>
        <taxon>Coleoptera</taxon>
        <taxon>Polyphaga</taxon>
        <taxon>Cucujiformia</taxon>
        <taxon>Curculionidae</taxon>
        <taxon>Scolytinae</taxon>
        <taxon>Hypothenemus</taxon>
    </lineage>
</organism>
<dbReference type="PANTHER" id="PTHR14695">
    <property type="entry name" value="SHC SH2-DOMAIN BINDING PROTEIN 1-RELATED"/>
    <property type="match status" value="1"/>
</dbReference>
<name>A0ABD1E7E6_HYPHA</name>
<evidence type="ECO:0000313" key="6">
    <source>
        <dbReference type="EMBL" id="KAL1490598.1"/>
    </source>
</evidence>
<dbReference type="Pfam" id="PF13229">
    <property type="entry name" value="Beta_helix"/>
    <property type="match status" value="1"/>
</dbReference>
<evidence type="ECO:0000256" key="1">
    <source>
        <dbReference type="ARBA" id="ARBA00004186"/>
    </source>
</evidence>
<dbReference type="PANTHER" id="PTHR14695:SF4">
    <property type="entry name" value="PROTEIN NESSUN DORMA"/>
    <property type="match status" value="1"/>
</dbReference>
<dbReference type="SUPFAM" id="SSF51126">
    <property type="entry name" value="Pectin lyase-like"/>
    <property type="match status" value="1"/>
</dbReference>
<dbReference type="InterPro" id="IPR045140">
    <property type="entry name" value="SHCBP1-like"/>
</dbReference>